<feature type="region of interest" description="Disordered" evidence="5">
    <location>
        <begin position="1"/>
        <end position="24"/>
    </location>
</feature>
<keyword evidence="3 6" id="KW-1133">Transmembrane helix</keyword>
<dbReference type="InterPro" id="IPR036259">
    <property type="entry name" value="MFS_trans_sf"/>
</dbReference>
<dbReference type="PANTHER" id="PTHR23507">
    <property type="entry name" value="ZGC:174356"/>
    <property type="match status" value="1"/>
</dbReference>
<dbReference type="GO" id="GO:0022857">
    <property type="term" value="F:transmembrane transporter activity"/>
    <property type="evidence" value="ECO:0007669"/>
    <property type="project" value="InterPro"/>
</dbReference>
<feature type="transmembrane region" description="Helical" evidence="6">
    <location>
        <begin position="458"/>
        <end position="478"/>
    </location>
</feature>
<feature type="transmembrane region" description="Helical" evidence="6">
    <location>
        <begin position="32"/>
        <end position="52"/>
    </location>
</feature>
<feature type="transmembrane region" description="Helical" evidence="6">
    <location>
        <begin position="423"/>
        <end position="446"/>
    </location>
</feature>
<dbReference type="SUPFAM" id="SSF54593">
    <property type="entry name" value="Glyoxalase/Bleomycin resistance protein/Dihydroxybiphenyl dioxygenase"/>
    <property type="match status" value="1"/>
</dbReference>
<dbReference type="CDD" id="cd07257">
    <property type="entry name" value="THT_oxygenase_C"/>
    <property type="match status" value="1"/>
</dbReference>
<proteinExistence type="predicted"/>
<dbReference type="PROSITE" id="PS51819">
    <property type="entry name" value="VOC"/>
    <property type="match status" value="2"/>
</dbReference>
<dbReference type="Pfam" id="PF00903">
    <property type="entry name" value="Glyoxalase"/>
    <property type="match status" value="1"/>
</dbReference>
<dbReference type="InterPro" id="IPR004360">
    <property type="entry name" value="Glyas_Fos-R_dOase_dom"/>
</dbReference>
<evidence type="ECO:0000313" key="7">
    <source>
        <dbReference type="EMBL" id="KAH1902255.1"/>
    </source>
</evidence>
<evidence type="ECO:0000256" key="4">
    <source>
        <dbReference type="ARBA" id="ARBA00023136"/>
    </source>
</evidence>
<comment type="caution">
    <text evidence="7">The sequence shown here is derived from an EMBL/GenBank/DDBJ whole genome shotgun (WGS) entry which is preliminary data.</text>
</comment>
<keyword evidence="2 6" id="KW-0812">Transmembrane</keyword>
<evidence type="ECO:0000256" key="6">
    <source>
        <dbReference type="SAM" id="Phobius"/>
    </source>
</evidence>
<organism evidence="7 8">
    <name type="scientific">Aspergillus fumigatus</name>
    <name type="common">Neosartorya fumigata</name>
    <dbReference type="NCBI Taxonomy" id="746128"/>
    <lineage>
        <taxon>Eukaryota</taxon>
        <taxon>Fungi</taxon>
        <taxon>Dikarya</taxon>
        <taxon>Ascomycota</taxon>
        <taxon>Pezizomycotina</taxon>
        <taxon>Eurotiomycetes</taxon>
        <taxon>Eurotiomycetidae</taxon>
        <taxon>Eurotiales</taxon>
        <taxon>Aspergillaceae</taxon>
        <taxon>Aspergillus</taxon>
        <taxon>Aspergillus subgen. Fumigati</taxon>
    </lineage>
</organism>
<evidence type="ECO:0000256" key="2">
    <source>
        <dbReference type="ARBA" id="ARBA00022692"/>
    </source>
</evidence>
<feature type="transmembrane region" description="Helical" evidence="6">
    <location>
        <begin position="295"/>
        <end position="318"/>
    </location>
</feature>
<dbReference type="PROSITE" id="PS50850">
    <property type="entry name" value="MFS"/>
    <property type="match status" value="1"/>
</dbReference>
<feature type="compositionally biased region" description="Basic and acidic residues" evidence="5">
    <location>
        <begin position="1"/>
        <end position="10"/>
    </location>
</feature>
<feature type="transmembrane region" description="Helical" evidence="6">
    <location>
        <begin position="127"/>
        <end position="149"/>
    </location>
</feature>
<comment type="subcellular location">
    <subcellularLocation>
        <location evidence="1">Membrane</location>
        <topology evidence="1">Multi-pass membrane protein</topology>
    </subcellularLocation>
</comment>
<dbReference type="InterPro" id="IPR029068">
    <property type="entry name" value="Glyas_Bleomycin-R_OHBP_Dase"/>
</dbReference>
<dbReference type="InterPro" id="IPR037523">
    <property type="entry name" value="VOC_core"/>
</dbReference>
<feature type="transmembrane region" description="Helical" evidence="6">
    <location>
        <begin position="330"/>
        <end position="349"/>
    </location>
</feature>
<evidence type="ECO:0000256" key="5">
    <source>
        <dbReference type="SAM" id="MobiDB-lite"/>
    </source>
</evidence>
<dbReference type="FunFam" id="3.10.180.10:FF:000034">
    <property type="entry name" value="Glyoxalase/Bleomycin resistance protein/Dihydroxybiphenyl dioxygenase"/>
    <property type="match status" value="1"/>
</dbReference>
<feature type="transmembrane region" description="Helical" evidence="6">
    <location>
        <begin position="155"/>
        <end position="179"/>
    </location>
</feature>
<evidence type="ECO:0000313" key="8">
    <source>
        <dbReference type="Proteomes" id="UP000813423"/>
    </source>
</evidence>
<dbReference type="SUPFAM" id="SSF103473">
    <property type="entry name" value="MFS general substrate transporter"/>
    <property type="match status" value="1"/>
</dbReference>
<feature type="transmembrane region" description="Helical" evidence="6">
    <location>
        <begin position="219"/>
        <end position="239"/>
    </location>
</feature>
<dbReference type="CDD" id="cd06174">
    <property type="entry name" value="MFS"/>
    <property type="match status" value="1"/>
</dbReference>
<sequence>MLDESRHDQCEETPLLGHDHAPESGHSTRARWVLIVLSLGIIAVNFGSYLAMAPQIQIFEYIICQKLHPEIALLTPQEQIDARCKSPDVQGELALVNGWKETLDALPGIFLALPFGLMADQAGRKKVLMLSLIGLIIEEVVRTAWYSAFIPLRTVWFMSLFQLCGGGAQIATSMIFTMITDVFPVERRANIFFLIYASTQVAEIVASPLSAWLMSRTPWLPYFLGVLFMLCGLCASITVPETLPKSTKLSEPDTEDDEADDDAPRTVRYRLKAVLHHARHQIMHHSRFIFADRNIGCISIALLAANVAIQSLVITLQYVSKRFSWSMAEASFLISLKGITNLSALLLILPAASKALDRFLPPLRRDLRISIGSILTIVVGHVVMALAASPTIFIVGLSTSSLGTGFFPALRSVATALVHEAEIGLLGTTIALTQSIGGIAAGPMMAGTFKLSMKLHGIWLGLPYISATALVLILAFTAKNMSKTSHLEIRPCHGASVPDVDAIGEDREPLAKWKERCGIKTENQIRLVKLAHMRYQHPDLDAITAFLQDFGMKVVKKTDKEVWYRGYGTDPYVYYACKGPKKEFLGGTFEVESHQDLERAANLPTGSPIQEMRDAPGGGFMVTVKDPEGFPINLVYGQSPAAPGEYPPKLVVNYESDKPRVRHFQRFVPGPAAVHKLGHFGLCVRNFQDMVTFYTTTFNLVPSDFLYVEKDGNKKNVALFAHIDRGADYVDHHSFFMSTNPTSHVHHCSFEVHDFDTQNLGHQWLAHKGYEPVWGVGRHILGSQLFDYWWDTTGNMIEHYADGDLVNEETPVGYGPAGDESLAVWGPQVPKWFLD</sequence>
<dbReference type="Gene3D" id="1.20.1250.20">
    <property type="entry name" value="MFS general substrate transporter like domains"/>
    <property type="match status" value="1"/>
</dbReference>
<gene>
    <name evidence="7" type="ORF">KXV57_007603</name>
</gene>
<dbReference type="EMBL" id="JAIBSC010000061">
    <property type="protein sequence ID" value="KAH1902255.1"/>
    <property type="molecule type" value="Genomic_DNA"/>
</dbReference>
<reference evidence="7" key="1">
    <citation type="submission" date="2021-08" db="EMBL/GenBank/DDBJ databases">
        <title>Global Aspergillus fumigatus from environmental and clinical sources.</title>
        <authorList>
            <person name="Barber A."/>
            <person name="Sae-Ong T."/>
        </authorList>
    </citation>
    <scope>NUCLEOTIDE SEQUENCE</scope>
    <source>
        <strain evidence="7">NRZ-2016-071</strain>
    </source>
</reference>
<accession>A0A8H4HKC4</accession>
<dbReference type="PANTHER" id="PTHR23507:SF1">
    <property type="entry name" value="FI18259P1-RELATED"/>
    <property type="match status" value="1"/>
</dbReference>
<feature type="transmembrane region" description="Helical" evidence="6">
    <location>
        <begin position="191"/>
        <end position="213"/>
    </location>
</feature>
<dbReference type="InterPro" id="IPR011701">
    <property type="entry name" value="MFS"/>
</dbReference>
<evidence type="ECO:0000256" key="1">
    <source>
        <dbReference type="ARBA" id="ARBA00004141"/>
    </source>
</evidence>
<dbReference type="Gene3D" id="3.10.180.10">
    <property type="entry name" value="2,3-Dihydroxybiphenyl 1,2-Dioxygenase, domain 1"/>
    <property type="match status" value="2"/>
</dbReference>
<dbReference type="Pfam" id="PF07690">
    <property type="entry name" value="MFS_1"/>
    <property type="match status" value="1"/>
</dbReference>
<dbReference type="InterPro" id="IPR020846">
    <property type="entry name" value="MFS_dom"/>
</dbReference>
<feature type="transmembrane region" description="Helical" evidence="6">
    <location>
        <begin position="369"/>
        <end position="386"/>
    </location>
</feature>
<dbReference type="CDD" id="cd07267">
    <property type="entry name" value="THT_Oxygenase_N"/>
    <property type="match status" value="1"/>
</dbReference>
<dbReference type="Proteomes" id="UP000813423">
    <property type="component" value="Unassembled WGS sequence"/>
</dbReference>
<evidence type="ECO:0000256" key="3">
    <source>
        <dbReference type="ARBA" id="ARBA00022989"/>
    </source>
</evidence>
<dbReference type="GO" id="GO:0016020">
    <property type="term" value="C:membrane"/>
    <property type="evidence" value="ECO:0007669"/>
    <property type="project" value="UniProtKB-SubCell"/>
</dbReference>
<name>A0A8H4HKC4_ASPFM</name>
<dbReference type="AlphaFoldDB" id="A0A8H4HKC4"/>
<dbReference type="FunFam" id="3.10.180.10:FF:000039">
    <property type="entry name" value="Trihydroxytoluene oxygenase (AFU_orthologue AFUA_8G02470)"/>
    <property type="match status" value="1"/>
</dbReference>
<protein>
    <submittedName>
        <fullName evidence="7">Uncharacterized protein</fullName>
    </submittedName>
</protein>
<keyword evidence="4 6" id="KW-0472">Membrane</keyword>